<feature type="compositionally biased region" description="Low complexity" evidence="1">
    <location>
        <begin position="829"/>
        <end position="840"/>
    </location>
</feature>
<feature type="region of interest" description="Disordered" evidence="1">
    <location>
        <begin position="713"/>
        <end position="738"/>
    </location>
</feature>
<dbReference type="AlphaFoldDB" id="A0AAD7TGK8"/>
<evidence type="ECO:0000259" key="2">
    <source>
        <dbReference type="Pfam" id="PF17667"/>
    </source>
</evidence>
<feature type="region of interest" description="Disordered" evidence="1">
    <location>
        <begin position="97"/>
        <end position="120"/>
    </location>
</feature>
<dbReference type="Gene3D" id="1.10.510.10">
    <property type="entry name" value="Transferase(Phosphotransferase) domain 1"/>
    <property type="match status" value="1"/>
</dbReference>
<name>A0AAD7TGK8_9APHY</name>
<dbReference type="InterPro" id="IPR011009">
    <property type="entry name" value="Kinase-like_dom_sf"/>
</dbReference>
<organism evidence="3 4">
    <name type="scientific">Trametes cubensis</name>
    <dbReference type="NCBI Taxonomy" id="1111947"/>
    <lineage>
        <taxon>Eukaryota</taxon>
        <taxon>Fungi</taxon>
        <taxon>Dikarya</taxon>
        <taxon>Basidiomycota</taxon>
        <taxon>Agaricomycotina</taxon>
        <taxon>Agaricomycetes</taxon>
        <taxon>Polyporales</taxon>
        <taxon>Polyporaceae</taxon>
        <taxon>Trametes</taxon>
    </lineage>
</organism>
<dbReference type="EMBL" id="JAPEVG010001175">
    <property type="protein sequence ID" value="KAJ8453756.1"/>
    <property type="molecule type" value="Genomic_DNA"/>
</dbReference>
<sequence length="945" mass="103771">MGGRLHQMHPSAFLDTVPGPEPTLTQRRSFVKPVVGKEVNSERKLAVIFVKSMQSVLDVAQSQTLRVVDTASHKAKGGNNQPTDTLNDVGLYLKSPDSRAATDLNPEQRKHSKIPQSEREARNLGCQSWHWLVIPVELKWSAISASYAKGKSSNAESKGTSDGQEGNTARAPSAGVGSNEGSGEAALLWMLALEAHYSPAISEHPAESLSSTNTSDVFAVAQSVPRTDAETAESPSASASHISASTSADPAESKQFIRDHADGEIAPGQFAEYQLNVFTHQHRCFLYAIYIRKTGARMIYSDRTGTRVSEEFDWTDDNSFLHRFVWKLAHMSLEELGFDPTAELATDSQCRQLKLAKGDNTLQPHVVEAVNNAFDGHYPIYKLRITVSEPFPDELFPANDPVILPPSMSELASPTTLPEQQAKEHDFLVARRRFCFLKDYWRPLVANRSRPEHLVYNRLHSVGTPFIPTLICGGDVGGPRKQVTQVQDYLPSKGRPGPRVHYRIAVAEIGRPLDKFTDFTQLAYIFAHVIGAHNHAVKYAGILHHDISVGNIMINSRSRGLLIDWDLSQLVSELGTGPVEPRRTGTWPFQSALIQRWPRKPYCVSDDIESFIHAFRYMVLRYHVVDIPDLYDFVYSYFESFATVRVVFGDQVWMVKRGGHSKWNQCNASKSFFSVKKNPRLQKLLDDIAFKCCTSYATITAARMDEVYGLPEDEDDEQVQHSHPPYDDLDLSTLGGPLPMPMPKPPSSQVSSEGACQVSGFLADACQVQGAFTRYVYKSQEAGRRADKAPDQFKARDAERPKFQFLAPLPYTPPSSVDSPIALARAATDAGHSSSPGASSPAPPRDPSLRLSGPSSRATSPGLSAAPSSNQPSREASPLPGAPLILAGSSSEGDEPSENGALPEILGKRRGRTSDVADAAYTMTSETAAAAVSKGILKPLKQRRR</sequence>
<feature type="domain" description="Fungal-type protein kinase" evidence="2">
    <location>
        <begin position="495"/>
        <end position="618"/>
    </location>
</feature>
<dbReference type="PANTHER" id="PTHR38248:SF2">
    <property type="entry name" value="FUNK1 11"/>
    <property type="match status" value="1"/>
</dbReference>
<evidence type="ECO:0000256" key="1">
    <source>
        <dbReference type="SAM" id="MobiDB-lite"/>
    </source>
</evidence>
<dbReference type="InterPro" id="IPR040976">
    <property type="entry name" value="Pkinase_fungal"/>
</dbReference>
<evidence type="ECO:0000313" key="4">
    <source>
        <dbReference type="Proteomes" id="UP001215151"/>
    </source>
</evidence>
<protein>
    <recommendedName>
        <fullName evidence="2">Fungal-type protein kinase domain-containing protein</fullName>
    </recommendedName>
</protein>
<dbReference type="PANTHER" id="PTHR38248">
    <property type="entry name" value="FUNK1 6"/>
    <property type="match status" value="1"/>
</dbReference>
<feature type="region of interest" description="Disordered" evidence="1">
    <location>
        <begin position="149"/>
        <end position="179"/>
    </location>
</feature>
<feature type="compositionally biased region" description="Polar residues" evidence="1">
    <location>
        <begin position="151"/>
        <end position="167"/>
    </location>
</feature>
<accession>A0AAD7TGK8</accession>
<gene>
    <name evidence="3" type="ORF">ONZ51_g13419</name>
</gene>
<comment type="caution">
    <text evidence="3">The sequence shown here is derived from an EMBL/GenBank/DDBJ whole genome shotgun (WGS) entry which is preliminary data.</text>
</comment>
<feature type="compositionally biased region" description="Polar residues" evidence="1">
    <location>
        <begin position="853"/>
        <end position="874"/>
    </location>
</feature>
<feature type="compositionally biased region" description="Basic and acidic residues" evidence="1">
    <location>
        <begin position="781"/>
        <end position="802"/>
    </location>
</feature>
<evidence type="ECO:0000313" key="3">
    <source>
        <dbReference type="EMBL" id="KAJ8453756.1"/>
    </source>
</evidence>
<feature type="region of interest" description="Disordered" evidence="1">
    <location>
        <begin position="225"/>
        <end position="253"/>
    </location>
</feature>
<feature type="domain" description="Fungal-type protein kinase" evidence="2">
    <location>
        <begin position="269"/>
        <end position="352"/>
    </location>
</feature>
<dbReference type="Pfam" id="PF17667">
    <property type="entry name" value="Pkinase_fungal"/>
    <property type="match status" value="2"/>
</dbReference>
<reference evidence="3" key="1">
    <citation type="submission" date="2022-11" db="EMBL/GenBank/DDBJ databases">
        <title>Genome Sequence of Cubamyces cubensis.</title>
        <authorList>
            <person name="Buettner E."/>
        </authorList>
    </citation>
    <scope>NUCLEOTIDE SEQUENCE</scope>
    <source>
        <strain evidence="3">MPL-01</strain>
    </source>
</reference>
<feature type="region of interest" description="Disordered" evidence="1">
    <location>
        <begin position="1"/>
        <end position="25"/>
    </location>
</feature>
<keyword evidence="4" id="KW-1185">Reference proteome</keyword>
<proteinExistence type="predicted"/>
<feature type="compositionally biased region" description="Low complexity" evidence="1">
    <location>
        <begin position="232"/>
        <end position="248"/>
    </location>
</feature>
<feature type="region of interest" description="Disordered" evidence="1">
    <location>
        <begin position="781"/>
        <end position="911"/>
    </location>
</feature>
<dbReference type="SUPFAM" id="SSF56112">
    <property type="entry name" value="Protein kinase-like (PK-like)"/>
    <property type="match status" value="1"/>
</dbReference>
<dbReference type="Proteomes" id="UP001215151">
    <property type="component" value="Unassembled WGS sequence"/>
</dbReference>